<evidence type="ECO:0000259" key="2">
    <source>
        <dbReference type="Pfam" id="PF01936"/>
    </source>
</evidence>
<dbReference type="Pfam" id="PF01936">
    <property type="entry name" value="NYN"/>
    <property type="match status" value="1"/>
</dbReference>
<dbReference type="GO" id="GO:0004540">
    <property type="term" value="F:RNA nuclease activity"/>
    <property type="evidence" value="ECO:0007669"/>
    <property type="project" value="InterPro"/>
</dbReference>
<reference evidence="4" key="1">
    <citation type="submission" date="2016-10" db="EMBL/GenBank/DDBJ databases">
        <authorList>
            <person name="Varghese N."/>
            <person name="Submissions S."/>
        </authorList>
    </citation>
    <scope>NUCLEOTIDE SEQUENCE [LARGE SCALE GENOMIC DNA]</scope>
    <source>
        <strain evidence="4">CL127</strain>
    </source>
</reference>
<sequence>MRMIDRLDAPRPTVSVYIDGFNLYRRLLEGHPQDKWLDLEKLARTLLPEYELARVRYFTAVVKALPGADLDSPQRQQAYLRALATLARTSVHLGNFRVDRRRMPLSPIQLDADGQPRLVTVRKTEEKGSDVSLASFLLLDAFRDDADLFVVLSNDSDLVTPMRLVREELGKRIGLLSPMEPKRTSNELKQTGISLHRQVTPSCLEISQLPEQISDAHGTIHRPAKWRRIPKAPPGAGPSNQ</sequence>
<evidence type="ECO:0000313" key="4">
    <source>
        <dbReference type="Proteomes" id="UP000198877"/>
    </source>
</evidence>
<feature type="region of interest" description="Disordered" evidence="1">
    <location>
        <begin position="219"/>
        <end position="241"/>
    </location>
</feature>
<name>A0A1I6HX04_9MICO</name>
<proteinExistence type="predicted"/>
<feature type="compositionally biased region" description="Pro residues" evidence="1">
    <location>
        <begin position="231"/>
        <end position="241"/>
    </location>
</feature>
<dbReference type="AlphaFoldDB" id="A0A1I6HX04"/>
<dbReference type="InterPro" id="IPR021139">
    <property type="entry name" value="NYN"/>
</dbReference>
<organism evidence="3 4">
    <name type="scientific">Microbacterium azadirachtae</name>
    <dbReference type="NCBI Taxonomy" id="582680"/>
    <lineage>
        <taxon>Bacteria</taxon>
        <taxon>Bacillati</taxon>
        <taxon>Actinomycetota</taxon>
        <taxon>Actinomycetes</taxon>
        <taxon>Micrococcales</taxon>
        <taxon>Microbacteriaceae</taxon>
        <taxon>Microbacterium</taxon>
    </lineage>
</organism>
<feature type="domain" description="NYN" evidence="2">
    <location>
        <begin position="14"/>
        <end position="190"/>
    </location>
</feature>
<evidence type="ECO:0000313" key="3">
    <source>
        <dbReference type="EMBL" id="SFR59002.1"/>
    </source>
</evidence>
<dbReference type="CDD" id="cd18722">
    <property type="entry name" value="PIN_NicB-like"/>
    <property type="match status" value="1"/>
</dbReference>
<accession>A0A1I6HX04</accession>
<dbReference type="Gene3D" id="3.40.50.1010">
    <property type="entry name" value="5'-nuclease"/>
    <property type="match status" value="1"/>
</dbReference>
<feature type="compositionally biased region" description="Basic residues" evidence="1">
    <location>
        <begin position="219"/>
        <end position="230"/>
    </location>
</feature>
<gene>
    <name evidence="3" type="ORF">SAMN04488591_2234</name>
</gene>
<protein>
    <submittedName>
        <fullName evidence="3">Uncharacterized conserved protein, LabA/DUF88 family</fullName>
    </submittedName>
</protein>
<dbReference type="Proteomes" id="UP000198877">
    <property type="component" value="Unassembled WGS sequence"/>
</dbReference>
<evidence type="ECO:0000256" key="1">
    <source>
        <dbReference type="SAM" id="MobiDB-lite"/>
    </source>
</evidence>
<dbReference type="EMBL" id="FOYR01000002">
    <property type="protein sequence ID" value="SFR59002.1"/>
    <property type="molecule type" value="Genomic_DNA"/>
</dbReference>